<feature type="chain" id="PRO_5003980410" evidence="1">
    <location>
        <begin position="17"/>
        <end position="203"/>
    </location>
</feature>
<dbReference type="EMBL" id="GACK01010918">
    <property type="protein sequence ID" value="JAA54116.1"/>
    <property type="molecule type" value="mRNA"/>
</dbReference>
<keyword evidence="1" id="KW-0732">Signal</keyword>
<sequence>MFPGLVLAFVLAVSLSNVETAAKRGNAASNVDIKKFYSTNETSWTYNTTKHTSYDCVRDVTNNITDVNVTYTRFSTLGGSPRYSLLKGVFVRNLTEESRIATGLYNAMDVLDEDGDFWWRERLEYATNDYSCGVFSVMIPTRNRVKTSYDLRLKNSAVQSTLDQTCLERFKALSINSTVTQLYTSDCQKVLQTSPSASPQMIS</sequence>
<evidence type="ECO:0000313" key="2">
    <source>
        <dbReference type="EMBL" id="JAA54116.1"/>
    </source>
</evidence>
<organism evidence="2">
    <name type="scientific">Rhipicephalus pulchellus</name>
    <name type="common">Yellow backed tick</name>
    <name type="synonym">Dermacentor pulchellus</name>
    <dbReference type="NCBI Taxonomy" id="72859"/>
    <lineage>
        <taxon>Eukaryota</taxon>
        <taxon>Metazoa</taxon>
        <taxon>Ecdysozoa</taxon>
        <taxon>Arthropoda</taxon>
        <taxon>Chelicerata</taxon>
        <taxon>Arachnida</taxon>
        <taxon>Acari</taxon>
        <taxon>Parasitiformes</taxon>
        <taxon>Ixodida</taxon>
        <taxon>Ixodoidea</taxon>
        <taxon>Ixodidae</taxon>
        <taxon>Rhipicephalinae</taxon>
        <taxon>Rhipicephalus</taxon>
        <taxon>Rhipicephalus</taxon>
    </lineage>
</organism>
<evidence type="ECO:0000256" key="1">
    <source>
        <dbReference type="SAM" id="SignalP"/>
    </source>
</evidence>
<feature type="signal peptide" evidence="1">
    <location>
        <begin position="1"/>
        <end position="16"/>
    </location>
</feature>
<reference evidence="2" key="2">
    <citation type="journal article" date="2015" name="J. Proteomics">
        <title>Sexual differences in the sialomes of the zebra tick, Rhipicephalus pulchellus.</title>
        <authorList>
            <person name="Tan A.W."/>
            <person name="Francischetti I.M."/>
            <person name="Slovak M."/>
            <person name="Kini R.M."/>
            <person name="Ribeiro J.M."/>
        </authorList>
    </citation>
    <scope>NUCLEOTIDE SEQUENCE</scope>
    <source>
        <tissue evidence="2">Salivary gland</tissue>
    </source>
</reference>
<dbReference type="AlphaFoldDB" id="L7LQA4"/>
<name>L7LQA4_RHIPC</name>
<accession>L7LQA4</accession>
<protein>
    <submittedName>
        <fullName evidence="2">Putative group i salivary lipocalin</fullName>
    </submittedName>
</protein>
<proteinExistence type="evidence at transcript level"/>
<reference evidence="2" key="1">
    <citation type="submission" date="2012-11" db="EMBL/GenBank/DDBJ databases">
        <authorList>
            <person name="Lucero-Rivera Y.E."/>
            <person name="Tovar-Ramirez D."/>
        </authorList>
    </citation>
    <scope>NUCLEOTIDE SEQUENCE</scope>
    <source>
        <tissue evidence="2">Salivary gland</tissue>
    </source>
</reference>